<comment type="caution">
    <text evidence="2">The sequence shown here is derived from an EMBL/GenBank/DDBJ whole genome shotgun (WGS) entry which is preliminary data.</text>
</comment>
<organism evidence="2 3">
    <name type="scientific">Dryococelus australis</name>
    <dbReference type="NCBI Taxonomy" id="614101"/>
    <lineage>
        <taxon>Eukaryota</taxon>
        <taxon>Metazoa</taxon>
        <taxon>Ecdysozoa</taxon>
        <taxon>Arthropoda</taxon>
        <taxon>Hexapoda</taxon>
        <taxon>Insecta</taxon>
        <taxon>Pterygota</taxon>
        <taxon>Neoptera</taxon>
        <taxon>Polyneoptera</taxon>
        <taxon>Phasmatodea</taxon>
        <taxon>Verophasmatodea</taxon>
        <taxon>Anareolatae</taxon>
        <taxon>Phasmatidae</taxon>
        <taxon>Eurycanthinae</taxon>
        <taxon>Dryococelus</taxon>
    </lineage>
</organism>
<feature type="region of interest" description="Disordered" evidence="1">
    <location>
        <begin position="133"/>
        <end position="173"/>
    </location>
</feature>
<evidence type="ECO:0000256" key="1">
    <source>
        <dbReference type="SAM" id="MobiDB-lite"/>
    </source>
</evidence>
<evidence type="ECO:0000313" key="3">
    <source>
        <dbReference type="Proteomes" id="UP001159363"/>
    </source>
</evidence>
<proteinExistence type="predicted"/>
<dbReference type="Proteomes" id="UP001159363">
    <property type="component" value="Chromosome 5"/>
</dbReference>
<reference evidence="2 3" key="1">
    <citation type="submission" date="2023-02" db="EMBL/GenBank/DDBJ databases">
        <title>LHISI_Scaffold_Assembly.</title>
        <authorList>
            <person name="Stuart O.P."/>
            <person name="Cleave R."/>
            <person name="Magrath M.J.L."/>
            <person name="Mikheyev A.S."/>
        </authorList>
    </citation>
    <scope>NUCLEOTIDE SEQUENCE [LARGE SCALE GENOMIC DNA]</scope>
    <source>
        <strain evidence="2">Daus_M_001</strain>
        <tissue evidence="2">Leg muscle</tissue>
    </source>
</reference>
<protein>
    <submittedName>
        <fullName evidence="2">Uncharacterized protein</fullName>
    </submittedName>
</protein>
<feature type="compositionally biased region" description="Basic and acidic residues" evidence="1">
    <location>
        <begin position="155"/>
        <end position="173"/>
    </location>
</feature>
<gene>
    <name evidence="2" type="ORF">PR048_017094</name>
</gene>
<keyword evidence="3" id="KW-1185">Reference proteome</keyword>
<accession>A0ABQ9H8J6</accession>
<sequence length="311" mass="34435">MWESWWTMPLVGGFSRGPPVSPTSALKTRDKIRSEEIRRQLNIQAIRDWVERRRMEWNQHVSRMASDKTVRVARDNLPVDSLCLCCYVRSIASWLWSLVEGFGRLERKGTRARSTRAGQPPCCDVAVQHIGSHSGMKGRGKMGDPRENPPTSGIVRHDSHVKESGRDTHRESSPVRINGRQVVLTTAPPRLCSSGSRGRGGVVIRLGEPGSICSGVAPGFLRVGIVPDDATGQLVFSGFSSSLSPFHSGTVPYSPHFTLIGSQDHVVKSRPNRFTHSLQEVALRGIHAALYRRAAPSPVVSRFSRVPRTRH</sequence>
<evidence type="ECO:0000313" key="2">
    <source>
        <dbReference type="EMBL" id="KAJ8880624.1"/>
    </source>
</evidence>
<dbReference type="EMBL" id="JARBHB010000006">
    <property type="protein sequence ID" value="KAJ8880624.1"/>
    <property type="molecule type" value="Genomic_DNA"/>
</dbReference>
<name>A0ABQ9H8J6_9NEOP</name>